<keyword evidence="3" id="KW-1185">Reference proteome</keyword>
<protein>
    <submittedName>
        <fullName evidence="2">Uncharacterized protein</fullName>
    </submittedName>
</protein>
<name>A0A0E3XBC0_9CAUD</name>
<dbReference type="EMBL" id="KP790008">
    <property type="protein sequence ID" value="AKC02778.1"/>
    <property type="molecule type" value="Genomic_DNA"/>
</dbReference>
<evidence type="ECO:0000313" key="3">
    <source>
        <dbReference type="Proteomes" id="UP000033020"/>
    </source>
</evidence>
<dbReference type="Proteomes" id="UP000033020">
    <property type="component" value="Segment"/>
</dbReference>
<feature type="compositionally biased region" description="Basic and acidic residues" evidence="1">
    <location>
        <begin position="53"/>
        <end position="71"/>
    </location>
</feature>
<dbReference type="GeneID" id="26795085"/>
<proteinExistence type="predicted"/>
<feature type="region of interest" description="Disordered" evidence="1">
    <location>
        <begin position="50"/>
        <end position="71"/>
    </location>
</feature>
<reference evidence="2 3" key="1">
    <citation type="journal article" date="2015" name="Sci. Rep.">
        <title>Bacteriophages of wastewater foaming-associated filamentous Gordonia reduce host levels in raw activated sludge.</title>
        <authorList>
            <person name="Liu M."/>
            <person name="Gill J.J."/>
            <person name="Young R."/>
            <person name="Summer E.J."/>
        </authorList>
    </citation>
    <scope>NUCLEOTIDE SEQUENCE [LARGE SCALE GENOMIC DNA]</scope>
</reference>
<evidence type="ECO:0000256" key="1">
    <source>
        <dbReference type="SAM" id="MobiDB-lite"/>
    </source>
</evidence>
<accession>A0A0E3XBC0</accession>
<dbReference type="RefSeq" id="YP_009223946.1">
    <property type="nucleotide sequence ID" value="NC_029074.1"/>
</dbReference>
<dbReference type="KEGG" id="vg:26795085"/>
<sequence>MCSKHYQRFKRLGFTELVERPKECTKKGCNKPIKAKGLCHNHYNYSLIGPRPSRSESAKLREKRKQEERENSKCRLGCGRYYHELPAAPERIFNWGECPGTPRKKKYK</sequence>
<organism evidence="2 3">
    <name type="scientific">Gordonia phage GordTnk2</name>
    <dbReference type="NCBI Taxonomy" id="1622192"/>
    <lineage>
        <taxon>Viruses</taxon>
        <taxon>Duplodnaviria</taxon>
        <taxon>Heunggongvirae</taxon>
        <taxon>Uroviricota</taxon>
        <taxon>Caudoviricetes</taxon>
        <taxon>Gordtnkvirus</taxon>
        <taxon>Gordtnkvirus gordtnk2</taxon>
    </lineage>
</organism>
<gene>
    <name evidence="2" type="ORF">GordTnk2_38</name>
</gene>
<evidence type="ECO:0000313" key="2">
    <source>
        <dbReference type="EMBL" id="AKC02778.1"/>
    </source>
</evidence>